<name>A0ABT9IKL6_9MICC</name>
<evidence type="ECO:0000313" key="3">
    <source>
        <dbReference type="Proteomes" id="UP001232725"/>
    </source>
</evidence>
<dbReference type="Gene3D" id="3.40.50.1820">
    <property type="entry name" value="alpha/beta hydrolase"/>
    <property type="match status" value="1"/>
</dbReference>
<dbReference type="EMBL" id="JAVALS010000001">
    <property type="protein sequence ID" value="MDP5226131.1"/>
    <property type="molecule type" value="Genomic_DNA"/>
</dbReference>
<reference evidence="2 3" key="1">
    <citation type="submission" date="2023-08" db="EMBL/GenBank/DDBJ databases">
        <title>Arthrobacter horti sp. nov., isolated from forest soil.</title>
        <authorList>
            <person name="Park M."/>
        </authorList>
    </citation>
    <scope>NUCLEOTIDE SEQUENCE [LARGE SCALE GENOMIC DNA]</scope>
    <source>
        <strain evidence="2 3">YJM1</strain>
    </source>
</reference>
<dbReference type="RefSeq" id="WP_305995154.1">
    <property type="nucleotide sequence ID" value="NZ_JAVALS010000001.1"/>
</dbReference>
<dbReference type="GO" id="GO:0016787">
    <property type="term" value="F:hydrolase activity"/>
    <property type="evidence" value="ECO:0007669"/>
    <property type="project" value="UniProtKB-KW"/>
</dbReference>
<accession>A0ABT9IKL6</accession>
<dbReference type="InterPro" id="IPR029058">
    <property type="entry name" value="AB_hydrolase_fold"/>
</dbReference>
<dbReference type="InterPro" id="IPR000073">
    <property type="entry name" value="AB_hydrolase_1"/>
</dbReference>
<organism evidence="2 3">
    <name type="scientific">Arthrobacter horti</name>
    <dbReference type="NCBI Taxonomy" id="3068273"/>
    <lineage>
        <taxon>Bacteria</taxon>
        <taxon>Bacillati</taxon>
        <taxon>Actinomycetota</taxon>
        <taxon>Actinomycetes</taxon>
        <taxon>Micrococcales</taxon>
        <taxon>Micrococcaceae</taxon>
        <taxon>Arthrobacter</taxon>
    </lineage>
</organism>
<protein>
    <submittedName>
        <fullName evidence="2">Alpha/beta hydrolase</fullName>
    </submittedName>
</protein>
<dbReference type="InterPro" id="IPR050471">
    <property type="entry name" value="AB_hydrolase"/>
</dbReference>
<dbReference type="PANTHER" id="PTHR43433:SF5">
    <property type="entry name" value="AB HYDROLASE-1 DOMAIN-CONTAINING PROTEIN"/>
    <property type="match status" value="1"/>
</dbReference>
<feature type="domain" description="AB hydrolase-1" evidence="1">
    <location>
        <begin position="26"/>
        <end position="241"/>
    </location>
</feature>
<dbReference type="SUPFAM" id="SSF53474">
    <property type="entry name" value="alpha/beta-Hydrolases"/>
    <property type="match status" value="1"/>
</dbReference>
<gene>
    <name evidence="2" type="ORF">Q9R02_03070</name>
</gene>
<proteinExistence type="predicted"/>
<comment type="caution">
    <text evidence="2">The sequence shown here is derived from an EMBL/GenBank/DDBJ whole genome shotgun (WGS) entry which is preliminary data.</text>
</comment>
<evidence type="ECO:0000313" key="2">
    <source>
        <dbReference type="EMBL" id="MDP5226131.1"/>
    </source>
</evidence>
<keyword evidence="2" id="KW-0378">Hydrolase</keyword>
<dbReference type="PANTHER" id="PTHR43433">
    <property type="entry name" value="HYDROLASE, ALPHA/BETA FOLD FAMILY PROTEIN"/>
    <property type="match status" value="1"/>
</dbReference>
<sequence length="257" mass="27039">MTVSYATSADGTRIAYETHGEGAPVLFVGGALSPRQSALAYVPHLADDWTVVCLDRRGKGDTRESTPWSVEREIEDLAAVIEQLGGAVNVYGHSSGAILSLKAAAAGVPMTTLTTYEPPFLTTREPEGWKDYADRVRAMASGDEPGDAVESFIRHTGAPWDDGIRQSPFWPAMVALAPTLFYDLTIVADAQVPADTLGRITAPVLSLYGGGSPAWAENSARAVAAAVPGAAVDAAPGQTHNADPAVVSPILKDFLRH</sequence>
<dbReference type="Pfam" id="PF12697">
    <property type="entry name" value="Abhydrolase_6"/>
    <property type="match status" value="1"/>
</dbReference>
<dbReference type="Proteomes" id="UP001232725">
    <property type="component" value="Unassembled WGS sequence"/>
</dbReference>
<evidence type="ECO:0000259" key="1">
    <source>
        <dbReference type="Pfam" id="PF12697"/>
    </source>
</evidence>
<keyword evidence="3" id="KW-1185">Reference proteome</keyword>